<evidence type="ECO:0000313" key="3">
    <source>
        <dbReference type="Proteomes" id="UP001054252"/>
    </source>
</evidence>
<protein>
    <submittedName>
        <fullName evidence="2">Uncharacterized protein</fullName>
    </submittedName>
</protein>
<gene>
    <name evidence="2" type="ORF">SLEP1_g31654</name>
</gene>
<feature type="region of interest" description="Disordered" evidence="1">
    <location>
        <begin position="17"/>
        <end position="40"/>
    </location>
</feature>
<dbReference type="AlphaFoldDB" id="A0AAV5KBA0"/>
<organism evidence="2 3">
    <name type="scientific">Rubroshorea leprosula</name>
    <dbReference type="NCBI Taxonomy" id="152421"/>
    <lineage>
        <taxon>Eukaryota</taxon>
        <taxon>Viridiplantae</taxon>
        <taxon>Streptophyta</taxon>
        <taxon>Embryophyta</taxon>
        <taxon>Tracheophyta</taxon>
        <taxon>Spermatophyta</taxon>
        <taxon>Magnoliopsida</taxon>
        <taxon>eudicotyledons</taxon>
        <taxon>Gunneridae</taxon>
        <taxon>Pentapetalae</taxon>
        <taxon>rosids</taxon>
        <taxon>malvids</taxon>
        <taxon>Malvales</taxon>
        <taxon>Dipterocarpaceae</taxon>
        <taxon>Rubroshorea</taxon>
    </lineage>
</organism>
<evidence type="ECO:0000256" key="1">
    <source>
        <dbReference type="SAM" id="MobiDB-lite"/>
    </source>
</evidence>
<reference evidence="2 3" key="1">
    <citation type="journal article" date="2021" name="Commun. Biol.">
        <title>The genome of Shorea leprosula (Dipterocarpaceae) highlights the ecological relevance of drought in aseasonal tropical rainforests.</title>
        <authorList>
            <person name="Ng K.K.S."/>
            <person name="Kobayashi M.J."/>
            <person name="Fawcett J.A."/>
            <person name="Hatakeyama M."/>
            <person name="Paape T."/>
            <person name="Ng C.H."/>
            <person name="Ang C.C."/>
            <person name="Tnah L.H."/>
            <person name="Lee C.T."/>
            <person name="Nishiyama T."/>
            <person name="Sese J."/>
            <person name="O'Brien M.J."/>
            <person name="Copetti D."/>
            <person name="Mohd Noor M.I."/>
            <person name="Ong R.C."/>
            <person name="Putra M."/>
            <person name="Sireger I.Z."/>
            <person name="Indrioko S."/>
            <person name="Kosugi Y."/>
            <person name="Izuno A."/>
            <person name="Isagi Y."/>
            <person name="Lee S.L."/>
            <person name="Shimizu K.K."/>
        </authorList>
    </citation>
    <scope>NUCLEOTIDE SEQUENCE [LARGE SCALE GENOMIC DNA]</scope>
    <source>
        <strain evidence="2">214</strain>
    </source>
</reference>
<accession>A0AAV5KBA0</accession>
<evidence type="ECO:0000313" key="2">
    <source>
        <dbReference type="EMBL" id="GKV21700.1"/>
    </source>
</evidence>
<proteinExistence type="predicted"/>
<dbReference type="EMBL" id="BPVZ01000058">
    <property type="protein sequence ID" value="GKV21700.1"/>
    <property type="molecule type" value="Genomic_DNA"/>
</dbReference>
<feature type="compositionally biased region" description="Basic and acidic residues" evidence="1">
    <location>
        <begin position="18"/>
        <end position="29"/>
    </location>
</feature>
<comment type="caution">
    <text evidence="2">The sequence shown here is derived from an EMBL/GenBank/DDBJ whole genome shotgun (WGS) entry which is preliminary data.</text>
</comment>
<keyword evidence="3" id="KW-1185">Reference proteome</keyword>
<dbReference type="Proteomes" id="UP001054252">
    <property type="component" value="Unassembled WGS sequence"/>
</dbReference>
<sequence length="106" mass="11574">MESLAITKLHKGLLRAQSKSEGEAVAGKERKARKMSCQHDGGESREIELQICFAAVALFSEEEAAAGKDRKATKMSCQRDGGESKEIDLFLLSNMVLVTGESRESK</sequence>
<name>A0AAV5KBA0_9ROSI</name>